<evidence type="ECO:0000313" key="2">
    <source>
        <dbReference type="EMBL" id="BES94354.1"/>
    </source>
</evidence>
<accession>A0ABN7ASC7</accession>
<dbReference type="EMBL" id="AP028913">
    <property type="protein sequence ID" value="BES94354.1"/>
    <property type="molecule type" value="Genomic_DNA"/>
</dbReference>
<feature type="region of interest" description="Disordered" evidence="1">
    <location>
        <begin position="43"/>
        <end position="98"/>
    </location>
</feature>
<evidence type="ECO:0000313" key="3">
    <source>
        <dbReference type="Proteomes" id="UP001307889"/>
    </source>
</evidence>
<evidence type="ECO:0000256" key="1">
    <source>
        <dbReference type="SAM" id="MobiDB-lite"/>
    </source>
</evidence>
<feature type="compositionally biased region" description="Basic and acidic residues" evidence="1">
    <location>
        <begin position="64"/>
        <end position="76"/>
    </location>
</feature>
<reference evidence="2 3" key="1">
    <citation type="submission" date="2023-09" db="EMBL/GenBank/DDBJ databases">
        <title>Nesidiocoris tenuis whole genome shotgun sequence.</title>
        <authorList>
            <person name="Shibata T."/>
            <person name="Shimoda M."/>
            <person name="Kobayashi T."/>
            <person name="Uehara T."/>
        </authorList>
    </citation>
    <scope>NUCLEOTIDE SEQUENCE [LARGE SCALE GENOMIC DNA]</scope>
    <source>
        <strain evidence="2 3">Japan</strain>
    </source>
</reference>
<proteinExistence type="predicted"/>
<protein>
    <submittedName>
        <fullName evidence="2">Uncharacterized protein</fullName>
    </submittedName>
</protein>
<feature type="compositionally biased region" description="Basic residues" evidence="1">
    <location>
        <begin position="77"/>
        <end position="89"/>
    </location>
</feature>
<keyword evidence="3" id="KW-1185">Reference proteome</keyword>
<dbReference type="Proteomes" id="UP001307889">
    <property type="component" value="Chromosome 5"/>
</dbReference>
<gene>
    <name evidence="2" type="ORF">NTJ_07163</name>
</gene>
<organism evidence="2 3">
    <name type="scientific">Nesidiocoris tenuis</name>
    <dbReference type="NCBI Taxonomy" id="355587"/>
    <lineage>
        <taxon>Eukaryota</taxon>
        <taxon>Metazoa</taxon>
        <taxon>Ecdysozoa</taxon>
        <taxon>Arthropoda</taxon>
        <taxon>Hexapoda</taxon>
        <taxon>Insecta</taxon>
        <taxon>Pterygota</taxon>
        <taxon>Neoptera</taxon>
        <taxon>Paraneoptera</taxon>
        <taxon>Hemiptera</taxon>
        <taxon>Heteroptera</taxon>
        <taxon>Panheteroptera</taxon>
        <taxon>Cimicomorpha</taxon>
        <taxon>Miridae</taxon>
        <taxon>Dicyphina</taxon>
        <taxon>Nesidiocoris</taxon>
    </lineage>
</organism>
<name>A0ABN7ASC7_9HEMI</name>
<sequence>MNNFFQNYTFKFPPYSICRATAPTDGQRREKRTHIAERTAVRRVSQGTGRRTVTRHCHKSPSADLRRTAMGRQEKSRRTRSRNAQRARRRAEFECDDF</sequence>